<dbReference type="Pfam" id="PF02720">
    <property type="entry name" value="DUF222"/>
    <property type="match status" value="1"/>
</dbReference>
<gene>
    <name evidence="4" type="ORF">ACFQGU_02615</name>
</gene>
<evidence type="ECO:0000313" key="5">
    <source>
        <dbReference type="Proteomes" id="UP001596138"/>
    </source>
</evidence>
<dbReference type="InterPro" id="IPR003870">
    <property type="entry name" value="DUF222"/>
</dbReference>
<accession>A0ABW1SY36</accession>
<feature type="domain" description="HNH nuclease" evidence="3">
    <location>
        <begin position="402"/>
        <end position="454"/>
    </location>
</feature>
<evidence type="ECO:0000256" key="2">
    <source>
        <dbReference type="SAM" id="MobiDB-lite"/>
    </source>
</evidence>
<evidence type="ECO:0000259" key="3">
    <source>
        <dbReference type="SMART" id="SM00507"/>
    </source>
</evidence>
<dbReference type="SMART" id="SM00507">
    <property type="entry name" value="HNHc"/>
    <property type="match status" value="1"/>
</dbReference>
<dbReference type="EMBL" id="JBHSTI010000002">
    <property type="protein sequence ID" value="MFC6236755.1"/>
    <property type="molecule type" value="Genomic_DNA"/>
</dbReference>
<comment type="caution">
    <text evidence="4">The sequence shown here is derived from an EMBL/GenBank/DDBJ whole genome shotgun (WGS) entry which is preliminary data.</text>
</comment>
<organism evidence="4 5">
    <name type="scientific">Longivirga aurantiaca</name>
    <dbReference type="NCBI Taxonomy" id="1837743"/>
    <lineage>
        <taxon>Bacteria</taxon>
        <taxon>Bacillati</taxon>
        <taxon>Actinomycetota</taxon>
        <taxon>Actinomycetes</taxon>
        <taxon>Sporichthyales</taxon>
        <taxon>Sporichthyaceae</taxon>
        <taxon>Longivirga</taxon>
    </lineage>
</organism>
<dbReference type="Proteomes" id="UP001596138">
    <property type="component" value="Unassembled WGS sequence"/>
</dbReference>
<proteinExistence type="inferred from homology"/>
<sequence length="491" mass="52184">MSQATFVDPAVEFARLVAGARGLLSEASALAGSGAVAGVGLAGLPELTAELFSVRDAAHALGTVAVDRLDASGVLAAQGFGSTTAFLTQRTGMAAGKAGSVVSGARTLRSYAATRVALVAGRVTPDLAAALVRGSEAAIADKTDQDRVPWRAFCEDYLLPIAEQGSVEEVAGAAAVLKEILDPESAARRKEESMAGQFLTVTQVGDQFVIKGALTLEDGAALKVLLDRMRDAKYRSGSLTPDEQPTGDAATDERRRRIAAAHQDALSLNHLVQLWLTNGMVGRAHGVRPHVTITTSVDDLDAGFPGEMTVPGMSSPVLVNAEMVKRMLCDASVTEIGVIGSVPDRHAHHHDGVPCHGPAHHGRHGHVHGVSGCELHPGSARLLRRRHHVWDEGRRYRTVPPRLRRALDLRDRHCSFPGCRIAVGWCEAHHITEWEHGGATDLDNLTLLCAKHHHSVHEGGWTIVKNPGIDPGCPAWLTVDPPDPSPPRTQP</sequence>
<dbReference type="RefSeq" id="WP_386763791.1">
    <property type="nucleotide sequence ID" value="NZ_JBHSTI010000002.1"/>
</dbReference>
<keyword evidence="5" id="KW-1185">Reference proteome</keyword>
<name>A0ABW1SY36_9ACTN</name>
<dbReference type="Pfam" id="PF01844">
    <property type="entry name" value="HNH"/>
    <property type="match status" value="1"/>
</dbReference>
<feature type="region of interest" description="Disordered" evidence="2">
    <location>
        <begin position="235"/>
        <end position="254"/>
    </location>
</feature>
<dbReference type="InterPro" id="IPR002711">
    <property type="entry name" value="HNH"/>
</dbReference>
<reference evidence="5" key="1">
    <citation type="journal article" date="2019" name="Int. J. Syst. Evol. Microbiol.">
        <title>The Global Catalogue of Microorganisms (GCM) 10K type strain sequencing project: providing services to taxonomists for standard genome sequencing and annotation.</title>
        <authorList>
            <consortium name="The Broad Institute Genomics Platform"/>
            <consortium name="The Broad Institute Genome Sequencing Center for Infectious Disease"/>
            <person name="Wu L."/>
            <person name="Ma J."/>
        </authorList>
    </citation>
    <scope>NUCLEOTIDE SEQUENCE [LARGE SCALE GENOMIC DNA]</scope>
    <source>
        <strain evidence="5">CGMCC 4.7317</strain>
    </source>
</reference>
<dbReference type="Gene3D" id="1.10.30.50">
    <property type="match status" value="1"/>
</dbReference>
<evidence type="ECO:0000313" key="4">
    <source>
        <dbReference type="EMBL" id="MFC6236755.1"/>
    </source>
</evidence>
<dbReference type="InterPro" id="IPR003615">
    <property type="entry name" value="HNH_nuc"/>
</dbReference>
<comment type="similarity">
    <text evidence="1">Belongs to the Rv1128c/1148c/1588c/1702c/1945/3466 family.</text>
</comment>
<evidence type="ECO:0000256" key="1">
    <source>
        <dbReference type="ARBA" id="ARBA00023450"/>
    </source>
</evidence>
<protein>
    <submittedName>
        <fullName evidence="4">DUF222 domain-containing protein</fullName>
    </submittedName>
</protein>
<dbReference type="CDD" id="cd00085">
    <property type="entry name" value="HNHc"/>
    <property type="match status" value="1"/>
</dbReference>